<evidence type="ECO:0000313" key="2">
    <source>
        <dbReference type="Proteomes" id="UP001055879"/>
    </source>
</evidence>
<reference evidence="1 2" key="2">
    <citation type="journal article" date="2022" name="Mol. Ecol. Resour.">
        <title>The genomes of chicory, endive, great burdock and yacon provide insights into Asteraceae paleo-polyploidization history and plant inulin production.</title>
        <authorList>
            <person name="Fan W."/>
            <person name="Wang S."/>
            <person name="Wang H."/>
            <person name="Wang A."/>
            <person name="Jiang F."/>
            <person name="Liu H."/>
            <person name="Zhao H."/>
            <person name="Xu D."/>
            <person name="Zhang Y."/>
        </authorList>
    </citation>
    <scope>NUCLEOTIDE SEQUENCE [LARGE SCALE GENOMIC DNA]</scope>
    <source>
        <strain evidence="2">cv. Niubang</strain>
    </source>
</reference>
<name>A0ACB8Y1V3_ARCLA</name>
<accession>A0ACB8Y1V3</accession>
<protein>
    <submittedName>
        <fullName evidence="1">Uncharacterized protein</fullName>
    </submittedName>
</protein>
<evidence type="ECO:0000313" key="1">
    <source>
        <dbReference type="EMBL" id="KAI3677781.1"/>
    </source>
</evidence>
<reference evidence="2" key="1">
    <citation type="journal article" date="2022" name="Mol. Ecol. Resour.">
        <title>The genomes of chicory, endive, great burdock and yacon provide insights into Asteraceae palaeo-polyploidization history and plant inulin production.</title>
        <authorList>
            <person name="Fan W."/>
            <person name="Wang S."/>
            <person name="Wang H."/>
            <person name="Wang A."/>
            <person name="Jiang F."/>
            <person name="Liu H."/>
            <person name="Zhao H."/>
            <person name="Xu D."/>
            <person name="Zhang Y."/>
        </authorList>
    </citation>
    <scope>NUCLEOTIDE SEQUENCE [LARGE SCALE GENOMIC DNA]</scope>
    <source>
        <strain evidence="2">cv. Niubang</strain>
    </source>
</reference>
<organism evidence="1 2">
    <name type="scientific">Arctium lappa</name>
    <name type="common">Greater burdock</name>
    <name type="synonym">Lappa major</name>
    <dbReference type="NCBI Taxonomy" id="4217"/>
    <lineage>
        <taxon>Eukaryota</taxon>
        <taxon>Viridiplantae</taxon>
        <taxon>Streptophyta</taxon>
        <taxon>Embryophyta</taxon>
        <taxon>Tracheophyta</taxon>
        <taxon>Spermatophyta</taxon>
        <taxon>Magnoliopsida</taxon>
        <taxon>eudicotyledons</taxon>
        <taxon>Gunneridae</taxon>
        <taxon>Pentapetalae</taxon>
        <taxon>asterids</taxon>
        <taxon>campanulids</taxon>
        <taxon>Asterales</taxon>
        <taxon>Asteraceae</taxon>
        <taxon>Carduoideae</taxon>
        <taxon>Cardueae</taxon>
        <taxon>Arctiinae</taxon>
        <taxon>Arctium</taxon>
    </lineage>
</organism>
<keyword evidence="2" id="KW-1185">Reference proteome</keyword>
<dbReference type="EMBL" id="CM042060">
    <property type="protein sequence ID" value="KAI3677781.1"/>
    <property type="molecule type" value="Genomic_DNA"/>
</dbReference>
<proteinExistence type="predicted"/>
<comment type="caution">
    <text evidence="1">The sequence shown here is derived from an EMBL/GenBank/DDBJ whole genome shotgun (WGS) entry which is preliminary data.</text>
</comment>
<sequence>MKHALTCEWGQICDVSSKANGDAIQKRVWELTKKEMTMVALGSPVFFMPIFSITISTTSHSLPSSPMIATSMLSLIPRSFILTPLQLSS</sequence>
<dbReference type="Proteomes" id="UP001055879">
    <property type="component" value="Linkage Group LG14"/>
</dbReference>
<gene>
    <name evidence="1" type="ORF">L6452_37051</name>
</gene>